<feature type="transmembrane region" description="Helical" evidence="2">
    <location>
        <begin position="324"/>
        <end position="343"/>
    </location>
</feature>
<keyword evidence="2" id="KW-0812">Transmembrane</keyword>
<evidence type="ECO:0000313" key="4">
    <source>
        <dbReference type="EMBL" id="KAJ4449059.1"/>
    </source>
</evidence>
<dbReference type="PROSITE" id="PS51262">
    <property type="entry name" value="COS"/>
    <property type="match status" value="1"/>
</dbReference>
<feature type="domain" description="COS" evidence="3">
    <location>
        <begin position="78"/>
        <end position="137"/>
    </location>
</feature>
<proteinExistence type="predicted"/>
<dbReference type="InterPro" id="IPR017903">
    <property type="entry name" value="COS_domain"/>
</dbReference>
<reference evidence="4 5" key="1">
    <citation type="journal article" date="2022" name="Allergy">
        <title>Genome assembly and annotation of Periplaneta americana reveal a comprehensive cockroach allergen profile.</title>
        <authorList>
            <person name="Wang L."/>
            <person name="Xiong Q."/>
            <person name="Saelim N."/>
            <person name="Wang L."/>
            <person name="Nong W."/>
            <person name="Wan A.T."/>
            <person name="Shi M."/>
            <person name="Liu X."/>
            <person name="Cao Q."/>
            <person name="Hui J.H.L."/>
            <person name="Sookrung N."/>
            <person name="Leung T.F."/>
            <person name="Tungtrongchitr A."/>
            <person name="Tsui S.K.W."/>
        </authorList>
    </citation>
    <scope>NUCLEOTIDE SEQUENCE [LARGE SCALE GENOMIC DNA]</scope>
    <source>
        <strain evidence="4">PWHHKU_190912</strain>
    </source>
</reference>
<dbReference type="EMBL" id="JAJSOF020000003">
    <property type="protein sequence ID" value="KAJ4449059.1"/>
    <property type="molecule type" value="Genomic_DNA"/>
</dbReference>
<dbReference type="PANTHER" id="PTHR24099:SF15">
    <property type="entry name" value="E3 UBIQUITIN-PROTEIN LIGASE TRIM9"/>
    <property type="match status" value="1"/>
</dbReference>
<dbReference type="InterPro" id="IPR050617">
    <property type="entry name" value="E3_ligase_FN3/SPRY"/>
</dbReference>
<keyword evidence="2" id="KW-0472">Membrane</keyword>
<accession>A0ABQ8TU18</accession>
<evidence type="ECO:0000313" key="5">
    <source>
        <dbReference type="Proteomes" id="UP001148838"/>
    </source>
</evidence>
<keyword evidence="1" id="KW-0175">Coiled coil</keyword>
<sequence length="344" mass="39867">MMNNKMFYEEENCSEFETQVSSQCDALIEAIHRRKQELLEFIRQSKEMKLRTLKEQVSTCTCKLQHTTGLLQFCIEALKETDSAAFLQVGSMLITRVANVDITWHKDVVTSPRISHEFDLTLEDKSVLRAIEQLNFIQMKRKLKNSSYRYIYLEFSTNKMKIITYASNSKRLRFHPYRLQLLQALKPEDKVLRINFCIIENFRFFLIENNEGFIRSVVFSNETTFHLSEGHVVVIGVIDVVTVIIFALRVSCHYYCHCLSHRFIISVFVNVVVVDGVVDIFVIVIAHNYPSPLLLAGIFFIIGFATIIDNDIVNCLVMFKNRDVIFIVSIVIFIVRVVILIVVS</sequence>
<feature type="transmembrane region" description="Helical" evidence="2">
    <location>
        <begin position="230"/>
        <end position="251"/>
    </location>
</feature>
<protein>
    <recommendedName>
        <fullName evidence="3">COS domain-containing protein</fullName>
    </recommendedName>
</protein>
<comment type="caution">
    <text evidence="4">The sequence shown here is derived from an EMBL/GenBank/DDBJ whole genome shotgun (WGS) entry which is preliminary data.</text>
</comment>
<gene>
    <name evidence="4" type="ORF">ANN_00454</name>
</gene>
<feature type="transmembrane region" description="Helical" evidence="2">
    <location>
        <begin position="263"/>
        <end position="287"/>
    </location>
</feature>
<dbReference type="Proteomes" id="UP001148838">
    <property type="component" value="Unassembled WGS sequence"/>
</dbReference>
<feature type="transmembrane region" description="Helical" evidence="2">
    <location>
        <begin position="293"/>
        <end position="312"/>
    </location>
</feature>
<dbReference type="PANTHER" id="PTHR24099">
    <property type="entry name" value="E3 UBIQUITIN-PROTEIN LIGASE TRIM36-RELATED"/>
    <property type="match status" value="1"/>
</dbReference>
<organism evidence="4 5">
    <name type="scientific">Periplaneta americana</name>
    <name type="common">American cockroach</name>
    <name type="synonym">Blatta americana</name>
    <dbReference type="NCBI Taxonomy" id="6978"/>
    <lineage>
        <taxon>Eukaryota</taxon>
        <taxon>Metazoa</taxon>
        <taxon>Ecdysozoa</taxon>
        <taxon>Arthropoda</taxon>
        <taxon>Hexapoda</taxon>
        <taxon>Insecta</taxon>
        <taxon>Pterygota</taxon>
        <taxon>Neoptera</taxon>
        <taxon>Polyneoptera</taxon>
        <taxon>Dictyoptera</taxon>
        <taxon>Blattodea</taxon>
        <taxon>Blattoidea</taxon>
        <taxon>Blattidae</taxon>
        <taxon>Blattinae</taxon>
        <taxon>Periplaneta</taxon>
    </lineage>
</organism>
<dbReference type="Gene3D" id="1.20.5.170">
    <property type="match status" value="1"/>
</dbReference>
<evidence type="ECO:0000256" key="2">
    <source>
        <dbReference type="SAM" id="Phobius"/>
    </source>
</evidence>
<evidence type="ECO:0000256" key="1">
    <source>
        <dbReference type="ARBA" id="ARBA00023054"/>
    </source>
</evidence>
<keyword evidence="2" id="KW-1133">Transmembrane helix</keyword>
<name>A0ABQ8TU18_PERAM</name>
<keyword evidence="5" id="KW-1185">Reference proteome</keyword>
<evidence type="ECO:0000259" key="3">
    <source>
        <dbReference type="PROSITE" id="PS51262"/>
    </source>
</evidence>